<sequence length="138" mass="15565">MPPIIASHLTTVWLFPPENDKGESMATSKAPEAKEQKPKALITFRLIQLLSARFRSLYPYPSTINARHWRVPPSRRLVKRDTGYNRSMSILAWASVILCEGIVTAGEEPDRLDMENATTDQLLHSMYGLGHLVHARSP</sequence>
<reference evidence="1 2" key="1">
    <citation type="journal article" date="2023" name="bioRxiv">
        <title>High-quality genome assemblies of four members of thePodospora anserinaspecies complex.</title>
        <authorList>
            <person name="Ament-Velasquez S.L."/>
            <person name="Vogan A.A."/>
            <person name="Wallerman O."/>
            <person name="Hartmann F."/>
            <person name="Gautier V."/>
            <person name="Silar P."/>
            <person name="Giraud T."/>
            <person name="Johannesson H."/>
        </authorList>
    </citation>
    <scope>NUCLEOTIDE SEQUENCE [LARGE SCALE GENOMIC DNA]</scope>
    <source>
        <strain evidence="1 2">CBS 415.72m</strain>
    </source>
</reference>
<dbReference type="Proteomes" id="UP001323405">
    <property type="component" value="Unassembled WGS sequence"/>
</dbReference>
<organism evidence="1 2">
    <name type="scientific">Podospora pseudocomata</name>
    <dbReference type="NCBI Taxonomy" id="2093779"/>
    <lineage>
        <taxon>Eukaryota</taxon>
        <taxon>Fungi</taxon>
        <taxon>Dikarya</taxon>
        <taxon>Ascomycota</taxon>
        <taxon>Pezizomycotina</taxon>
        <taxon>Sordariomycetes</taxon>
        <taxon>Sordariomycetidae</taxon>
        <taxon>Sordariales</taxon>
        <taxon>Podosporaceae</taxon>
        <taxon>Podospora</taxon>
    </lineage>
</organism>
<comment type="caution">
    <text evidence="1">The sequence shown here is derived from an EMBL/GenBank/DDBJ whole genome shotgun (WGS) entry which is preliminary data.</text>
</comment>
<accession>A0ABR0G7M5</accession>
<gene>
    <name evidence="1" type="ORF">QC762_0095960</name>
</gene>
<name>A0ABR0G7M5_9PEZI</name>
<dbReference type="EMBL" id="JAFFHA010000008">
    <property type="protein sequence ID" value="KAK4651755.1"/>
    <property type="molecule type" value="Genomic_DNA"/>
</dbReference>
<evidence type="ECO:0000313" key="1">
    <source>
        <dbReference type="EMBL" id="KAK4651755.1"/>
    </source>
</evidence>
<dbReference type="GeneID" id="87903880"/>
<keyword evidence="2" id="KW-1185">Reference proteome</keyword>
<evidence type="ECO:0000313" key="2">
    <source>
        <dbReference type="Proteomes" id="UP001323405"/>
    </source>
</evidence>
<dbReference type="RefSeq" id="XP_062740730.1">
    <property type="nucleotide sequence ID" value="XM_062884101.1"/>
</dbReference>
<protein>
    <submittedName>
        <fullName evidence="1">Uncharacterized protein</fullName>
    </submittedName>
</protein>
<proteinExistence type="predicted"/>